<name>A0AAX2A6E0_9BACT</name>
<protein>
    <submittedName>
        <fullName evidence="2">Uncharacterized protein</fullName>
    </submittedName>
</protein>
<dbReference type="Proteomes" id="UP000253850">
    <property type="component" value="Chromosome"/>
</dbReference>
<dbReference type="KEGG" id="hbv:ABIV_2601"/>
<accession>A0AAX2A6E0</accession>
<dbReference type="Proteomes" id="UP000289193">
    <property type="component" value="Unassembled WGS sequence"/>
</dbReference>
<evidence type="ECO:0000313" key="2">
    <source>
        <dbReference type="EMBL" id="RXK09827.1"/>
    </source>
</evidence>
<dbReference type="EMBL" id="PDKM01000004">
    <property type="protein sequence ID" value="RXK09827.1"/>
    <property type="molecule type" value="Genomic_DNA"/>
</dbReference>
<organism evidence="2 4">
    <name type="scientific">Halarcobacter bivalviorum</name>
    <dbReference type="NCBI Taxonomy" id="663364"/>
    <lineage>
        <taxon>Bacteria</taxon>
        <taxon>Pseudomonadati</taxon>
        <taxon>Campylobacterota</taxon>
        <taxon>Epsilonproteobacteria</taxon>
        <taxon>Campylobacterales</taxon>
        <taxon>Arcobacteraceae</taxon>
        <taxon>Halarcobacter</taxon>
    </lineage>
</organism>
<reference evidence="2 4" key="1">
    <citation type="submission" date="2017-10" db="EMBL/GenBank/DDBJ databases">
        <title>Genomics of the genus Arcobacter.</title>
        <authorList>
            <person name="Perez-Cataluna A."/>
            <person name="Figueras M.J."/>
        </authorList>
    </citation>
    <scope>NUCLEOTIDE SEQUENCE [LARGE SCALE GENOMIC DNA]</scope>
    <source>
        <strain evidence="2 4">CECT 7835</strain>
    </source>
</reference>
<dbReference type="RefSeq" id="WP_114840346.1">
    <property type="nucleotide sequence ID" value="NZ_CP031217.1"/>
</dbReference>
<reference evidence="1 3" key="2">
    <citation type="submission" date="2018-07" db="EMBL/GenBank/DDBJ databases">
        <title>Complete genome of the Arcobacter bivalviorum type strain LMG 26154.</title>
        <authorList>
            <person name="Miller W.G."/>
            <person name="Yee E."/>
            <person name="Bono J.L."/>
        </authorList>
    </citation>
    <scope>NUCLEOTIDE SEQUENCE [LARGE SCALE GENOMIC DNA]</scope>
    <source>
        <strain evidence="1 3">LMG 26154</strain>
    </source>
</reference>
<dbReference type="AlphaFoldDB" id="A0AAX2A6E0"/>
<evidence type="ECO:0000313" key="3">
    <source>
        <dbReference type="Proteomes" id="UP000253850"/>
    </source>
</evidence>
<sequence>MTIEQRFLQKAVEDKNYVSFSYEGKSYKKVKPLKIEENILHSDSRKFELGKLSRVQVLRDRF</sequence>
<dbReference type="EMBL" id="CP031217">
    <property type="protein sequence ID" value="AXH13567.1"/>
    <property type="molecule type" value="Genomic_DNA"/>
</dbReference>
<evidence type="ECO:0000313" key="4">
    <source>
        <dbReference type="Proteomes" id="UP000289193"/>
    </source>
</evidence>
<keyword evidence="4" id="KW-1185">Reference proteome</keyword>
<proteinExistence type="predicted"/>
<evidence type="ECO:0000313" key="1">
    <source>
        <dbReference type="EMBL" id="AXH13567.1"/>
    </source>
</evidence>
<gene>
    <name evidence="1" type="ORF">ABIV_2601</name>
    <name evidence="2" type="ORF">CRV05_08845</name>
</gene>